<evidence type="ECO:0000313" key="1">
    <source>
        <dbReference type="EMBL" id="TDQ11394.1"/>
    </source>
</evidence>
<reference evidence="1 2" key="1">
    <citation type="submission" date="2019-03" db="EMBL/GenBank/DDBJ databases">
        <title>Genomic Encyclopedia of Archaeal and Bacterial Type Strains, Phase II (KMG-II): from individual species to whole genera.</title>
        <authorList>
            <person name="Goeker M."/>
        </authorList>
    </citation>
    <scope>NUCLEOTIDE SEQUENCE [LARGE SCALE GENOMIC DNA]</scope>
    <source>
        <strain evidence="1 2">DSM 19035</strain>
    </source>
</reference>
<sequence length="205" mass="23150">MRYRSLKFSVLLLNFLFISVFGFSQSTVKKDLFNHLITRVKGDLNKDGIPDQATVFQDTVNDQSPYRLQVLFGKPGGDYQLVMTSLKAISPQYPGGKNGYVDGGGFRSLEIKSNVLTINVDLLRGGFCNKFRYQNGNFELIGYTGGFSDGQGSMYHTDYNLSTGLLLETKENYETGKMLSNTRKIVKVRPLPKLRDFEPESEVYH</sequence>
<dbReference type="RefSeq" id="WP_133574470.1">
    <property type="nucleotide sequence ID" value="NZ_SNYC01000003.1"/>
</dbReference>
<organism evidence="1 2">
    <name type="scientific">Pedobacter metabolipauper</name>
    <dbReference type="NCBI Taxonomy" id="425513"/>
    <lineage>
        <taxon>Bacteria</taxon>
        <taxon>Pseudomonadati</taxon>
        <taxon>Bacteroidota</taxon>
        <taxon>Sphingobacteriia</taxon>
        <taxon>Sphingobacteriales</taxon>
        <taxon>Sphingobacteriaceae</taxon>
        <taxon>Pedobacter</taxon>
    </lineage>
</organism>
<evidence type="ECO:0000313" key="2">
    <source>
        <dbReference type="Proteomes" id="UP000295620"/>
    </source>
</evidence>
<dbReference type="OrthoDB" id="86940at2"/>
<protein>
    <submittedName>
        <fullName evidence="1">Uncharacterized protein</fullName>
    </submittedName>
</protein>
<name>A0A4R6SXY6_9SPHI</name>
<comment type="caution">
    <text evidence="1">The sequence shown here is derived from an EMBL/GenBank/DDBJ whole genome shotgun (WGS) entry which is preliminary data.</text>
</comment>
<keyword evidence="2" id="KW-1185">Reference proteome</keyword>
<dbReference type="Proteomes" id="UP000295620">
    <property type="component" value="Unassembled WGS sequence"/>
</dbReference>
<dbReference type="AlphaFoldDB" id="A0A4R6SXY6"/>
<accession>A0A4R6SXY6</accession>
<proteinExistence type="predicted"/>
<dbReference type="EMBL" id="SNYC01000003">
    <property type="protein sequence ID" value="TDQ11394.1"/>
    <property type="molecule type" value="Genomic_DNA"/>
</dbReference>
<gene>
    <name evidence="1" type="ORF">ATK78_0512</name>
</gene>